<keyword evidence="2" id="KW-1185">Reference proteome</keyword>
<evidence type="ECO:0000313" key="1">
    <source>
        <dbReference type="EMBL" id="KAK8497724.1"/>
    </source>
</evidence>
<gene>
    <name evidence="1" type="ORF">V6N12_009550</name>
</gene>
<dbReference type="Proteomes" id="UP001472677">
    <property type="component" value="Unassembled WGS sequence"/>
</dbReference>
<organism evidence="1 2">
    <name type="scientific">Hibiscus sabdariffa</name>
    <name type="common">roselle</name>
    <dbReference type="NCBI Taxonomy" id="183260"/>
    <lineage>
        <taxon>Eukaryota</taxon>
        <taxon>Viridiplantae</taxon>
        <taxon>Streptophyta</taxon>
        <taxon>Embryophyta</taxon>
        <taxon>Tracheophyta</taxon>
        <taxon>Spermatophyta</taxon>
        <taxon>Magnoliopsida</taxon>
        <taxon>eudicotyledons</taxon>
        <taxon>Gunneridae</taxon>
        <taxon>Pentapetalae</taxon>
        <taxon>rosids</taxon>
        <taxon>malvids</taxon>
        <taxon>Malvales</taxon>
        <taxon>Malvaceae</taxon>
        <taxon>Malvoideae</taxon>
        <taxon>Hibiscus</taxon>
    </lineage>
</organism>
<dbReference type="EMBL" id="JBBPBM010000298">
    <property type="protein sequence ID" value="KAK8497724.1"/>
    <property type="molecule type" value="Genomic_DNA"/>
</dbReference>
<accession>A0ABR2AUG9</accession>
<comment type="caution">
    <text evidence="1">The sequence shown here is derived from an EMBL/GenBank/DDBJ whole genome shotgun (WGS) entry which is preliminary data.</text>
</comment>
<protein>
    <submittedName>
        <fullName evidence="1">Uncharacterized protein</fullName>
    </submittedName>
</protein>
<reference evidence="1 2" key="1">
    <citation type="journal article" date="2024" name="G3 (Bethesda)">
        <title>Genome assembly of Hibiscus sabdariffa L. provides insights into metabolisms of medicinal natural products.</title>
        <authorList>
            <person name="Kim T."/>
        </authorList>
    </citation>
    <scope>NUCLEOTIDE SEQUENCE [LARGE SCALE GENOMIC DNA]</scope>
    <source>
        <strain evidence="1">TK-2024</strain>
        <tissue evidence="1">Old leaves</tissue>
    </source>
</reference>
<name>A0ABR2AUG9_9ROSI</name>
<evidence type="ECO:0000313" key="2">
    <source>
        <dbReference type="Proteomes" id="UP001472677"/>
    </source>
</evidence>
<proteinExistence type="predicted"/>
<sequence length="113" mass="12914">MFAGAGGALGYPPLDSPTLYSSEQVYISSLFLLKMLKHGDFRSLFSRSAYLKLFFHFLSRLGHPYLNGPVLVLKQLIMFFKLISLICSNKQEGQRWWWAGTIHIRDLAVGFLE</sequence>